<dbReference type="Proteomes" id="UP000504714">
    <property type="component" value="Unassembled WGS sequence"/>
</dbReference>
<feature type="binding site" evidence="6">
    <location>
        <position position="66"/>
    </location>
    <ligand>
        <name>Mg(2+)</name>
        <dbReference type="ChEBI" id="CHEBI:18420"/>
        <label>1</label>
    </ligand>
</feature>
<dbReference type="SUPFAM" id="SSF50324">
    <property type="entry name" value="Inorganic pyrophosphatase"/>
    <property type="match status" value="1"/>
</dbReference>
<feature type="binding site" evidence="6">
    <location>
        <position position="71"/>
    </location>
    <ligand>
        <name>Mg(2+)</name>
        <dbReference type="ChEBI" id="CHEBI:18420"/>
        <label>1</label>
    </ligand>
</feature>
<name>A0A6L2ZKV2_9ENTR</name>
<sequence length="183" mass="20609">MSLNLVSAGEELPNDIYVIIEIPANADPIKYEVNKESGALFVDRFISSPMFYPCNYGYINHTLSLDGDPIDVLVPTPYPLQPGSVIRCRPIGMLKMTDDGGEDAKVVAVPHSKLTTEYDEIKEVKDLPELLKNQIVHFFEHYKGLEKGKWVKIGGWESAEAAKQEIIESSERAIKEKEKEKKE</sequence>
<dbReference type="PANTHER" id="PTHR10286">
    <property type="entry name" value="INORGANIC PYROPHOSPHATASE"/>
    <property type="match status" value="1"/>
</dbReference>
<dbReference type="EC" id="3.6.1.1" evidence="6"/>
<feature type="binding site" evidence="6">
    <location>
        <position position="30"/>
    </location>
    <ligand>
        <name>substrate</name>
    </ligand>
</feature>
<evidence type="ECO:0000256" key="4">
    <source>
        <dbReference type="ARBA" id="ARBA00022801"/>
    </source>
</evidence>
<evidence type="ECO:0000256" key="3">
    <source>
        <dbReference type="ARBA" id="ARBA00022723"/>
    </source>
</evidence>
<feature type="binding site" evidence="6">
    <location>
        <position position="56"/>
    </location>
    <ligand>
        <name>substrate</name>
    </ligand>
</feature>
<evidence type="ECO:0000256" key="5">
    <source>
        <dbReference type="ARBA" id="ARBA00022842"/>
    </source>
</evidence>
<keyword evidence="2 6" id="KW-0963">Cytoplasm</keyword>
<dbReference type="GO" id="GO:0000287">
    <property type="term" value="F:magnesium ion binding"/>
    <property type="evidence" value="ECO:0007669"/>
    <property type="project" value="UniProtKB-UniRule"/>
</dbReference>
<dbReference type="Gene3D" id="3.90.80.10">
    <property type="entry name" value="Inorganic pyrophosphatase"/>
    <property type="match status" value="1"/>
</dbReference>
<dbReference type="FunFam" id="3.90.80.10:FF:000001">
    <property type="entry name" value="Inorganic pyrophosphatase"/>
    <property type="match status" value="1"/>
</dbReference>
<evidence type="ECO:0000313" key="8">
    <source>
        <dbReference type="Proteomes" id="UP000504714"/>
    </source>
</evidence>
<dbReference type="InterPro" id="IPR036649">
    <property type="entry name" value="Pyrophosphatase_sf"/>
</dbReference>
<dbReference type="InterPro" id="IPR008162">
    <property type="entry name" value="Pyrophosphatase"/>
</dbReference>
<dbReference type="Pfam" id="PF00719">
    <property type="entry name" value="Pyrophosphatase"/>
    <property type="match status" value="1"/>
</dbReference>
<comment type="catalytic activity">
    <reaction evidence="6">
        <text>diphosphate + H2O = 2 phosphate + H(+)</text>
        <dbReference type="Rhea" id="RHEA:24576"/>
        <dbReference type="ChEBI" id="CHEBI:15377"/>
        <dbReference type="ChEBI" id="CHEBI:15378"/>
        <dbReference type="ChEBI" id="CHEBI:33019"/>
        <dbReference type="ChEBI" id="CHEBI:43474"/>
        <dbReference type="EC" id="3.6.1.1"/>
    </reaction>
</comment>
<dbReference type="HAMAP" id="MF_00209">
    <property type="entry name" value="Inorganic_PPase"/>
    <property type="match status" value="1"/>
</dbReference>
<protein>
    <recommendedName>
        <fullName evidence="6">Inorganic pyrophosphatase</fullName>
        <ecNumber evidence="6">3.6.1.1</ecNumber>
    </recommendedName>
    <alternativeName>
        <fullName evidence="6">Pyrophosphate phospho-hydrolase</fullName>
        <shortName evidence="6">PPase</shortName>
    </alternativeName>
</protein>
<dbReference type="RefSeq" id="WP_176487305.1">
    <property type="nucleotide sequence ID" value="NZ_BLXO01000001.1"/>
</dbReference>
<gene>
    <name evidence="6 7" type="primary">ppa</name>
    <name evidence="7" type="ORF">RINTU1_06420</name>
</gene>
<feature type="binding site" evidence="6">
    <location>
        <position position="103"/>
    </location>
    <ligand>
        <name>Mg(2+)</name>
        <dbReference type="ChEBI" id="CHEBI:18420"/>
        <label>1</label>
    </ligand>
</feature>
<comment type="function">
    <text evidence="6">Catalyzes the hydrolysis of inorganic pyrophosphate (PPi) forming two phosphate ions.</text>
</comment>
<comment type="subcellular location">
    <subcellularLocation>
        <location evidence="6">Cytoplasm</location>
    </subcellularLocation>
</comment>
<comment type="caution">
    <text evidence="7">The sequence shown here is derived from an EMBL/GenBank/DDBJ whole genome shotgun (WGS) entry which is preliminary data.</text>
</comment>
<dbReference type="GO" id="GO:0004427">
    <property type="term" value="F:inorganic diphosphate phosphatase activity"/>
    <property type="evidence" value="ECO:0007669"/>
    <property type="project" value="UniProtKB-UniRule"/>
</dbReference>
<dbReference type="GO" id="GO:0006796">
    <property type="term" value="P:phosphate-containing compound metabolic process"/>
    <property type="evidence" value="ECO:0007669"/>
    <property type="project" value="InterPro"/>
</dbReference>
<feature type="binding site" evidence="6">
    <location>
        <position position="44"/>
    </location>
    <ligand>
        <name>substrate</name>
    </ligand>
</feature>
<dbReference type="AlphaFoldDB" id="A0A6L2ZKV2"/>
<evidence type="ECO:0000256" key="1">
    <source>
        <dbReference type="ARBA" id="ARBA00001946"/>
    </source>
</evidence>
<evidence type="ECO:0000256" key="6">
    <source>
        <dbReference type="HAMAP-Rule" id="MF_00209"/>
    </source>
</evidence>
<keyword evidence="4 6" id="KW-0378">Hydrolase</keyword>
<feature type="binding site" evidence="6">
    <location>
        <position position="142"/>
    </location>
    <ligand>
        <name>substrate</name>
    </ligand>
</feature>
<comment type="similarity">
    <text evidence="6">Belongs to the PPase family.</text>
</comment>
<comment type="subunit">
    <text evidence="6">Homohexamer.</text>
</comment>
<organism evidence="7 8">
    <name type="scientific">Candidatus Regiella insecticola</name>
    <dbReference type="NCBI Taxonomy" id="138073"/>
    <lineage>
        <taxon>Bacteria</taxon>
        <taxon>Pseudomonadati</taxon>
        <taxon>Pseudomonadota</taxon>
        <taxon>Gammaproteobacteria</taxon>
        <taxon>Enterobacterales</taxon>
        <taxon>Enterobacteriaceae</taxon>
        <taxon>aphid secondary symbionts</taxon>
        <taxon>Candidatus Regiella</taxon>
    </lineage>
</organism>
<dbReference type="EMBL" id="BLXO01000001">
    <property type="protein sequence ID" value="GFN45467.1"/>
    <property type="molecule type" value="Genomic_DNA"/>
</dbReference>
<dbReference type="CDD" id="cd00412">
    <property type="entry name" value="pyrophosphatase"/>
    <property type="match status" value="1"/>
</dbReference>
<reference evidence="7 8" key="1">
    <citation type="submission" date="2020-06" db="EMBL/GenBank/DDBJ databases">
        <title>The genome sequence of Candidatus Regiella insecticola strain Tut.</title>
        <authorList>
            <person name="Nikoh N."/>
            <person name="Tsuchida T."/>
            <person name="Koga R."/>
            <person name="Oshima K."/>
            <person name="Hattori M."/>
            <person name="Fukatsu T."/>
        </authorList>
    </citation>
    <scope>NUCLEOTIDE SEQUENCE [LARGE SCALE GENOMIC DNA]</scope>
    <source>
        <strain evidence="7 8">Tut</strain>
    </source>
</reference>
<feature type="binding site" evidence="6">
    <location>
        <position position="71"/>
    </location>
    <ligand>
        <name>Mg(2+)</name>
        <dbReference type="ChEBI" id="CHEBI:18420"/>
        <label>2</label>
    </ligand>
</feature>
<keyword evidence="5 6" id="KW-0460">Magnesium</keyword>
<comment type="cofactor">
    <cofactor evidence="1 6">
        <name>Mg(2+)</name>
        <dbReference type="ChEBI" id="CHEBI:18420"/>
    </cofactor>
</comment>
<keyword evidence="3 6" id="KW-0479">Metal-binding</keyword>
<evidence type="ECO:0000256" key="2">
    <source>
        <dbReference type="ARBA" id="ARBA00022490"/>
    </source>
</evidence>
<proteinExistence type="inferred from homology"/>
<dbReference type="GO" id="GO:0005737">
    <property type="term" value="C:cytoplasm"/>
    <property type="evidence" value="ECO:0007669"/>
    <property type="project" value="UniProtKB-SubCell"/>
</dbReference>
<dbReference type="NCBIfam" id="NF002317">
    <property type="entry name" value="PRK01250.1"/>
    <property type="match status" value="1"/>
</dbReference>
<accession>A0A6L2ZKV2</accession>
<dbReference type="PROSITE" id="PS00387">
    <property type="entry name" value="PPASE"/>
    <property type="match status" value="1"/>
</dbReference>
<evidence type="ECO:0000313" key="7">
    <source>
        <dbReference type="EMBL" id="GFN45467.1"/>
    </source>
</evidence>